<gene>
    <name evidence="2" type="ORF">PSTG_11496</name>
</gene>
<sequence>MVGPISVILNSQIIYVTDPTTLTRLLWFYFTQDEPQYFDIILYSASLILKEPGSARFSTSVSILFPYQLNFFEIELHPSNRNRSQPYFSNLAIQNTKRNLKPQARRTDIGREATRLVSDTWRRSYISYRGLVPLLSEATARSLAVAGYERQMPSRPYTQTSSRYIDCHPSPSTTSLHNTSDNRHPDVKPEVLLATPATPTSIIYNDVGSSATRPDYQFPSFGRPTSLDLRLNANPETNPPTIVTCQERPGSSPSTSKAELLPASTTSFNKKSGSIITLLRPPLTSTPSLTPQHENLAQDSTTTHSTPSALSNSASTTTSPSQPVSP</sequence>
<proteinExistence type="predicted"/>
<feature type="region of interest" description="Disordered" evidence="1">
    <location>
        <begin position="280"/>
        <end position="326"/>
    </location>
</feature>
<feature type="compositionally biased region" description="Polar residues" evidence="1">
    <location>
        <begin position="234"/>
        <end position="265"/>
    </location>
</feature>
<organism evidence="2 3">
    <name type="scientific">Puccinia striiformis f. sp. tritici PST-78</name>
    <dbReference type="NCBI Taxonomy" id="1165861"/>
    <lineage>
        <taxon>Eukaryota</taxon>
        <taxon>Fungi</taxon>
        <taxon>Dikarya</taxon>
        <taxon>Basidiomycota</taxon>
        <taxon>Pucciniomycotina</taxon>
        <taxon>Pucciniomycetes</taxon>
        <taxon>Pucciniales</taxon>
        <taxon>Pucciniaceae</taxon>
        <taxon>Puccinia</taxon>
    </lineage>
</organism>
<keyword evidence="3" id="KW-1185">Reference proteome</keyword>
<comment type="caution">
    <text evidence="2">The sequence shown here is derived from an EMBL/GenBank/DDBJ whole genome shotgun (WGS) entry which is preliminary data.</text>
</comment>
<evidence type="ECO:0000313" key="2">
    <source>
        <dbReference type="EMBL" id="KNE95232.1"/>
    </source>
</evidence>
<feature type="compositionally biased region" description="Polar residues" evidence="1">
    <location>
        <begin position="292"/>
        <end position="304"/>
    </location>
</feature>
<name>A0A0L0V7H9_9BASI</name>
<feature type="region of interest" description="Disordered" evidence="1">
    <location>
        <begin position="232"/>
        <end position="265"/>
    </location>
</feature>
<reference evidence="3" key="1">
    <citation type="submission" date="2014-03" db="EMBL/GenBank/DDBJ databases">
        <title>The Genome Sequence of Puccinia striiformis f. sp. tritici PST-78.</title>
        <authorList>
            <consortium name="The Broad Institute Genome Sequencing Platform"/>
            <person name="Cuomo C."/>
            <person name="Hulbert S."/>
            <person name="Chen X."/>
            <person name="Walker B."/>
            <person name="Young S.K."/>
            <person name="Zeng Q."/>
            <person name="Gargeya S."/>
            <person name="Fitzgerald M."/>
            <person name="Haas B."/>
            <person name="Abouelleil A."/>
            <person name="Alvarado L."/>
            <person name="Arachchi H.M."/>
            <person name="Berlin A.M."/>
            <person name="Chapman S.B."/>
            <person name="Goldberg J."/>
            <person name="Griggs A."/>
            <person name="Gujja S."/>
            <person name="Hansen M."/>
            <person name="Howarth C."/>
            <person name="Imamovic A."/>
            <person name="Larimer J."/>
            <person name="McCowan C."/>
            <person name="Montmayeur A."/>
            <person name="Murphy C."/>
            <person name="Neiman D."/>
            <person name="Pearson M."/>
            <person name="Priest M."/>
            <person name="Roberts A."/>
            <person name="Saif S."/>
            <person name="Shea T."/>
            <person name="Sisk P."/>
            <person name="Sykes S."/>
            <person name="Wortman J."/>
            <person name="Nusbaum C."/>
            <person name="Birren B."/>
        </authorList>
    </citation>
    <scope>NUCLEOTIDE SEQUENCE [LARGE SCALE GENOMIC DNA]</scope>
    <source>
        <strain evidence="3">race PST-78</strain>
    </source>
</reference>
<dbReference type="AlphaFoldDB" id="A0A0L0V7H9"/>
<feature type="compositionally biased region" description="Low complexity" evidence="1">
    <location>
        <begin position="280"/>
        <end position="291"/>
    </location>
</feature>
<dbReference type="Proteomes" id="UP000054564">
    <property type="component" value="Unassembled WGS sequence"/>
</dbReference>
<evidence type="ECO:0000256" key="1">
    <source>
        <dbReference type="SAM" id="MobiDB-lite"/>
    </source>
</evidence>
<protein>
    <submittedName>
        <fullName evidence="2">Uncharacterized protein</fullName>
    </submittedName>
</protein>
<dbReference type="EMBL" id="AJIL01000101">
    <property type="protein sequence ID" value="KNE95232.1"/>
    <property type="molecule type" value="Genomic_DNA"/>
</dbReference>
<accession>A0A0L0V7H9</accession>
<feature type="compositionally biased region" description="Low complexity" evidence="1">
    <location>
        <begin position="305"/>
        <end position="326"/>
    </location>
</feature>
<evidence type="ECO:0000313" key="3">
    <source>
        <dbReference type="Proteomes" id="UP000054564"/>
    </source>
</evidence>